<keyword evidence="17" id="KW-1185">Reference proteome</keyword>
<evidence type="ECO:0000256" key="3">
    <source>
        <dbReference type="ARBA" id="ARBA00005073"/>
    </source>
</evidence>
<comment type="pathway">
    <text evidence="3">Porphyrin-containing compound metabolism; protoporphyrin-IX biosynthesis; protoporphyrin-IX from protoporphyrinogen-IX: step 1/1.</text>
</comment>
<keyword evidence="6" id="KW-1003">Cell membrane</keyword>
<evidence type="ECO:0000256" key="8">
    <source>
        <dbReference type="ARBA" id="ARBA00022692"/>
    </source>
</evidence>
<feature type="transmembrane region" description="Helical" evidence="15">
    <location>
        <begin position="15"/>
        <end position="34"/>
    </location>
</feature>
<feature type="transmembrane region" description="Helical" evidence="15">
    <location>
        <begin position="123"/>
        <end position="142"/>
    </location>
</feature>
<organism evidence="16 17">
    <name type="scientific">Sulfitobacter profundi</name>
    <dbReference type="NCBI Taxonomy" id="2679961"/>
    <lineage>
        <taxon>Bacteria</taxon>
        <taxon>Pseudomonadati</taxon>
        <taxon>Pseudomonadota</taxon>
        <taxon>Alphaproteobacteria</taxon>
        <taxon>Rhodobacterales</taxon>
        <taxon>Roseobacteraceae</taxon>
        <taxon>Sulfitobacter</taxon>
    </lineage>
</organism>
<evidence type="ECO:0000256" key="14">
    <source>
        <dbReference type="ARBA" id="ARBA00048390"/>
    </source>
</evidence>
<comment type="caution">
    <text evidence="16">The sequence shown here is derived from an EMBL/GenBank/DDBJ whole genome shotgun (WGS) entry which is preliminary data.</text>
</comment>
<dbReference type="RefSeq" id="WP_386282441.1">
    <property type="nucleotide sequence ID" value="NZ_JBHSWA010000001.1"/>
</dbReference>
<evidence type="ECO:0000256" key="5">
    <source>
        <dbReference type="ARBA" id="ARBA00017504"/>
    </source>
</evidence>
<feature type="transmembrane region" description="Helical" evidence="15">
    <location>
        <begin position="55"/>
        <end position="78"/>
    </location>
</feature>
<evidence type="ECO:0000256" key="10">
    <source>
        <dbReference type="ARBA" id="ARBA00022989"/>
    </source>
</evidence>
<dbReference type="Proteomes" id="UP001596403">
    <property type="component" value="Unassembled WGS sequence"/>
</dbReference>
<keyword evidence="13 15" id="KW-0472">Membrane</keyword>
<keyword evidence="7" id="KW-0349">Heme</keyword>
<sequence length="181" mass="19703">MSGWFPVLITLFKGVHIAALILWCAGLLALPLMLSRHDPAGTAAEYSRIRRATHTTYAILVTPAAVVAVVAGTWLIFFREAFVPWLYAKLLFVTALAAAHAWIGHLVVQVAEKPEKHRLPRSYLPITAVGLPVIAILMLVLGKPDLWDFPCPAGCLNRGAVNCPSTCPNDNQRPICPHANP</sequence>
<dbReference type="Pfam" id="PF03653">
    <property type="entry name" value="UPF0093"/>
    <property type="match status" value="1"/>
</dbReference>
<dbReference type="PANTHER" id="PTHR40255:SF1">
    <property type="entry name" value="PROTOPORPHYRINOGEN IX OXIDASE"/>
    <property type="match status" value="1"/>
</dbReference>
<proteinExistence type="inferred from homology"/>
<comment type="cofactor">
    <cofactor evidence="1">
        <name>heme b</name>
        <dbReference type="ChEBI" id="CHEBI:60344"/>
    </cofactor>
</comment>
<evidence type="ECO:0000256" key="7">
    <source>
        <dbReference type="ARBA" id="ARBA00022617"/>
    </source>
</evidence>
<evidence type="ECO:0000313" key="16">
    <source>
        <dbReference type="EMBL" id="MFC6642310.1"/>
    </source>
</evidence>
<evidence type="ECO:0000256" key="2">
    <source>
        <dbReference type="ARBA" id="ARBA00004651"/>
    </source>
</evidence>
<comment type="similarity">
    <text evidence="4">Belongs to the HemJ family.</text>
</comment>
<evidence type="ECO:0000256" key="9">
    <source>
        <dbReference type="ARBA" id="ARBA00022723"/>
    </source>
</evidence>
<evidence type="ECO:0000256" key="11">
    <source>
        <dbReference type="ARBA" id="ARBA00023002"/>
    </source>
</evidence>
<evidence type="ECO:0000256" key="13">
    <source>
        <dbReference type="ARBA" id="ARBA00023136"/>
    </source>
</evidence>
<evidence type="ECO:0000256" key="1">
    <source>
        <dbReference type="ARBA" id="ARBA00001970"/>
    </source>
</evidence>
<dbReference type="EMBL" id="JBHSWA010000001">
    <property type="protein sequence ID" value="MFC6642310.1"/>
    <property type="molecule type" value="Genomic_DNA"/>
</dbReference>
<evidence type="ECO:0000256" key="12">
    <source>
        <dbReference type="ARBA" id="ARBA00023004"/>
    </source>
</evidence>
<keyword evidence="9" id="KW-0479">Metal-binding</keyword>
<reference evidence="17" key="1">
    <citation type="journal article" date="2019" name="Int. J. Syst. Evol. Microbiol.">
        <title>The Global Catalogue of Microorganisms (GCM) 10K type strain sequencing project: providing services to taxonomists for standard genome sequencing and annotation.</title>
        <authorList>
            <consortium name="The Broad Institute Genomics Platform"/>
            <consortium name="The Broad Institute Genome Sequencing Center for Infectious Disease"/>
            <person name="Wu L."/>
            <person name="Ma J."/>
        </authorList>
    </citation>
    <scope>NUCLEOTIDE SEQUENCE [LARGE SCALE GENOMIC DNA]</scope>
    <source>
        <strain evidence="17">NBRC 111368</strain>
    </source>
</reference>
<name>A0ABW1YYH2_9RHOB</name>
<keyword evidence="12" id="KW-0408">Iron</keyword>
<keyword evidence="8 15" id="KW-0812">Transmembrane</keyword>
<keyword evidence="10 15" id="KW-1133">Transmembrane helix</keyword>
<gene>
    <name evidence="16" type="ORF">ACFQAU_11995</name>
</gene>
<dbReference type="InterPro" id="IPR005265">
    <property type="entry name" value="HemJ-like"/>
</dbReference>
<protein>
    <recommendedName>
        <fullName evidence="5">Protoporphyrinogen IX oxidase</fullName>
    </recommendedName>
</protein>
<comment type="catalytic activity">
    <reaction evidence="14">
        <text>protoporphyrinogen IX + 3 A = protoporphyrin IX + 3 AH2</text>
        <dbReference type="Rhea" id="RHEA:62000"/>
        <dbReference type="ChEBI" id="CHEBI:13193"/>
        <dbReference type="ChEBI" id="CHEBI:17499"/>
        <dbReference type="ChEBI" id="CHEBI:57306"/>
        <dbReference type="ChEBI" id="CHEBI:57307"/>
    </reaction>
</comment>
<comment type="subcellular location">
    <subcellularLocation>
        <location evidence="2">Cell membrane</location>
        <topology evidence="2">Multi-pass membrane protein</topology>
    </subcellularLocation>
</comment>
<evidence type="ECO:0000313" key="17">
    <source>
        <dbReference type="Proteomes" id="UP001596403"/>
    </source>
</evidence>
<evidence type="ECO:0000256" key="4">
    <source>
        <dbReference type="ARBA" id="ARBA00006501"/>
    </source>
</evidence>
<evidence type="ECO:0000256" key="6">
    <source>
        <dbReference type="ARBA" id="ARBA00022475"/>
    </source>
</evidence>
<dbReference type="PANTHER" id="PTHR40255">
    <property type="entry name" value="UPF0093 MEMBRANE PROTEIN SLR1790"/>
    <property type="match status" value="1"/>
</dbReference>
<evidence type="ECO:0000256" key="15">
    <source>
        <dbReference type="SAM" id="Phobius"/>
    </source>
</evidence>
<accession>A0ABW1YYH2</accession>
<keyword evidence="11" id="KW-0560">Oxidoreductase</keyword>
<feature type="transmembrane region" description="Helical" evidence="15">
    <location>
        <begin position="90"/>
        <end position="111"/>
    </location>
</feature>